<dbReference type="SUPFAM" id="SSF56024">
    <property type="entry name" value="Phospholipase D/nuclease"/>
    <property type="match status" value="1"/>
</dbReference>
<reference evidence="2" key="1">
    <citation type="journal article" date="2019" name="Microbiol. Resour. Announc.">
        <title>Complete Genome Sequence of Halomonas olivaria, a Moderately Halophilic Bacterium Isolated from Olive Processing Effluents, Obtained by Nanopore Sequencing.</title>
        <authorList>
            <person name="Nagata S."/>
            <person name="Ii K.M."/>
            <person name="Tsukimi T."/>
            <person name="Miura M.C."/>
            <person name="Galipon J."/>
            <person name="Arakawa K."/>
        </authorList>
    </citation>
    <scope>NUCLEOTIDE SEQUENCE [LARGE SCALE GENOMIC DNA]</scope>
    <source>
        <strain evidence="2">TYRC17</strain>
    </source>
</reference>
<protein>
    <submittedName>
        <fullName evidence="1">Uncharacterized protein</fullName>
    </submittedName>
</protein>
<dbReference type="Gene3D" id="3.30.870.10">
    <property type="entry name" value="Endonuclease Chain A"/>
    <property type="match status" value="1"/>
</dbReference>
<dbReference type="EMBL" id="AP019416">
    <property type="protein sequence ID" value="BBI51275.1"/>
    <property type="molecule type" value="Genomic_DNA"/>
</dbReference>
<accession>A0ABN5X278</accession>
<keyword evidence="2" id="KW-1185">Reference proteome</keyword>
<dbReference type="Proteomes" id="UP000289555">
    <property type="component" value="Chromosome"/>
</dbReference>
<gene>
    <name evidence="1" type="ORF">HORIV_36960</name>
</gene>
<evidence type="ECO:0000313" key="2">
    <source>
        <dbReference type="Proteomes" id="UP000289555"/>
    </source>
</evidence>
<dbReference type="PANTHER" id="PTHR21248:SF22">
    <property type="entry name" value="PHOSPHOLIPASE D"/>
    <property type="match status" value="1"/>
</dbReference>
<organism evidence="1 2">
    <name type="scientific">Vreelandella olivaria</name>
    <dbReference type="NCBI Taxonomy" id="390919"/>
    <lineage>
        <taxon>Bacteria</taxon>
        <taxon>Pseudomonadati</taxon>
        <taxon>Pseudomonadota</taxon>
        <taxon>Gammaproteobacteria</taxon>
        <taxon>Oceanospirillales</taxon>
        <taxon>Halomonadaceae</taxon>
        <taxon>Vreelandella</taxon>
    </lineage>
</organism>
<sequence length="96" mass="10753">MQRAAQRGVRVYFLYDEVGSRKLADSYLNDLISDGVAVSAFRSSRGLKHRFQLNFRNHRKVTVIDGKEGWVGALMLGSSIWGEPTPWSMAGYSSQA</sequence>
<dbReference type="PANTHER" id="PTHR21248">
    <property type="entry name" value="CARDIOLIPIN SYNTHASE"/>
    <property type="match status" value="1"/>
</dbReference>
<proteinExistence type="predicted"/>
<evidence type="ECO:0000313" key="1">
    <source>
        <dbReference type="EMBL" id="BBI51275.1"/>
    </source>
</evidence>
<name>A0ABN5X278_9GAMM</name>